<evidence type="ECO:0000256" key="11">
    <source>
        <dbReference type="SAM" id="MobiDB-lite"/>
    </source>
</evidence>
<protein>
    <recommendedName>
        <fullName evidence="10">Leucine-rich repeat-containing protein 6</fullName>
    </recommendedName>
</protein>
<reference evidence="13" key="1">
    <citation type="journal article" date="2021" name="Cell">
        <title>Tracing the genetic footprints of vertebrate landing in non-teleost ray-finned fishes.</title>
        <authorList>
            <person name="Bi X."/>
            <person name="Wang K."/>
            <person name="Yang L."/>
            <person name="Pan H."/>
            <person name="Jiang H."/>
            <person name="Wei Q."/>
            <person name="Fang M."/>
            <person name="Yu H."/>
            <person name="Zhu C."/>
            <person name="Cai Y."/>
            <person name="He Y."/>
            <person name="Gan X."/>
            <person name="Zeng H."/>
            <person name="Yu D."/>
            <person name="Zhu Y."/>
            <person name="Jiang H."/>
            <person name="Qiu Q."/>
            <person name="Yang H."/>
            <person name="Zhang Y.E."/>
            <person name="Wang W."/>
            <person name="Zhu M."/>
            <person name="He S."/>
            <person name="Zhang G."/>
        </authorList>
    </citation>
    <scope>NUCLEOTIDE SEQUENCE</scope>
    <source>
        <strain evidence="13">Pddl_001</strain>
    </source>
</reference>
<evidence type="ECO:0000259" key="12">
    <source>
        <dbReference type="PROSITE" id="PS51203"/>
    </source>
</evidence>
<dbReference type="PANTHER" id="PTHR18849">
    <property type="entry name" value="LEUCINE RICH REPEAT PROTEIN"/>
    <property type="match status" value="1"/>
</dbReference>
<sequence>TVTEDLIRRRAEHNNCEIFSLEEISLHQQEIERIEYIDRWCRELKILYLQNNIISKIENVNKLKKLEYLNLALNNIERIENLEGCESLQKLDFTVNFIGELSSVESLKQNIHLRELFLVGNPCTEFEGYREFVVATLPQLKWLDGKEIERSDRIKAMQDLRQVQLQIREQEQAYLKKRDKEKQEAKKKLENQNQKKEKSEAKESKPGFDGRWYTDISNTILDCEENKECVHETQGTEKHNGSAEDEVDKKFWEEPTLFTPESRLETHRHLEEKRKANDAKRVPEVLLEGPWPAVESTLSCPEEWESDGERAAFLRLVLFSEPSTRRAVRLSCQRLGCMIRSQTQDTVSVPILLWELRFTLVKTSRGPCRAPSNQRRCRLQDKESAKRSMCCLSEVREKMVICYCEDILLQQKVWPMLEAKYDATVTLPVLAEPRLDFSLSDDEDNNQIVLDLAVYRHLDTSQLDVDVQTTYIRVIVKGKTFQLVLPTEVKPDSSTAKRSQITGHLVVTMPKAVEFVGPRSTLPRPVKSAPDTAPTDNTRRSRALSNPRRSRTSSNSRRSRQETGNPRMTKQMERLEVDPSKHSRINLENIVKKEKPVAQGPLKLHRPAMFESSCNTGDFDDDSDVPPLI</sequence>
<feature type="domain" description="CS" evidence="12">
    <location>
        <begin position="430"/>
        <end position="521"/>
    </location>
</feature>
<feature type="non-terminal residue" evidence="13">
    <location>
        <position position="629"/>
    </location>
</feature>
<feature type="region of interest" description="Disordered" evidence="11">
    <location>
        <begin position="517"/>
        <end position="585"/>
    </location>
</feature>
<dbReference type="Proteomes" id="UP001166093">
    <property type="component" value="Unassembled WGS sequence"/>
</dbReference>
<evidence type="ECO:0000313" key="14">
    <source>
        <dbReference type="Proteomes" id="UP001166093"/>
    </source>
</evidence>
<evidence type="ECO:0000256" key="10">
    <source>
        <dbReference type="ARBA" id="ARBA00050057"/>
    </source>
</evidence>
<evidence type="ECO:0000256" key="6">
    <source>
        <dbReference type="ARBA" id="ARBA00023054"/>
    </source>
</evidence>
<evidence type="ECO:0000313" key="13">
    <source>
        <dbReference type="EMBL" id="MBN3284512.1"/>
    </source>
</evidence>
<name>A0ABS2YF06_POLSP</name>
<evidence type="ECO:0000256" key="5">
    <source>
        <dbReference type="ARBA" id="ARBA00022737"/>
    </source>
</evidence>
<keyword evidence="3" id="KW-0963">Cytoplasm</keyword>
<keyword evidence="6" id="KW-0175">Coiled coil</keyword>
<dbReference type="Gene3D" id="3.80.10.10">
    <property type="entry name" value="Ribonuclease Inhibitor"/>
    <property type="match status" value="1"/>
</dbReference>
<dbReference type="PROSITE" id="PS51450">
    <property type="entry name" value="LRR"/>
    <property type="match status" value="3"/>
</dbReference>
<evidence type="ECO:0000256" key="9">
    <source>
        <dbReference type="ARBA" id="ARBA00049982"/>
    </source>
</evidence>
<dbReference type="Pfam" id="PF14580">
    <property type="entry name" value="LRR_9"/>
    <property type="match status" value="1"/>
</dbReference>
<accession>A0ABS2YF06</accession>
<feature type="compositionally biased region" description="Basic and acidic residues" evidence="11">
    <location>
        <begin position="570"/>
        <end position="581"/>
    </location>
</feature>
<evidence type="ECO:0000256" key="4">
    <source>
        <dbReference type="ARBA" id="ARBA00022614"/>
    </source>
</evidence>
<evidence type="ECO:0000256" key="1">
    <source>
        <dbReference type="ARBA" id="ARBA00004138"/>
    </source>
</evidence>
<evidence type="ECO:0000256" key="2">
    <source>
        <dbReference type="ARBA" id="ARBA00004496"/>
    </source>
</evidence>
<dbReference type="InterPro" id="IPR056496">
    <property type="entry name" value="CS_DNAAF11_C"/>
</dbReference>
<dbReference type="PROSITE" id="PS51203">
    <property type="entry name" value="CS"/>
    <property type="match status" value="1"/>
</dbReference>
<comment type="caution">
    <text evidence="13">The sequence shown here is derived from an EMBL/GenBank/DDBJ whole genome shotgun (WGS) entry which is preliminary data.</text>
</comment>
<keyword evidence="4" id="KW-0433">Leucine-rich repeat</keyword>
<dbReference type="SMART" id="SM00365">
    <property type="entry name" value="LRR_SD22"/>
    <property type="match status" value="2"/>
</dbReference>
<dbReference type="SUPFAM" id="SSF52058">
    <property type="entry name" value="L domain-like"/>
    <property type="match status" value="1"/>
</dbReference>
<dbReference type="InterPro" id="IPR032675">
    <property type="entry name" value="LRR_dom_sf"/>
</dbReference>
<keyword evidence="14" id="KW-1185">Reference proteome</keyword>
<keyword evidence="8" id="KW-0966">Cell projection</keyword>
<dbReference type="InterPro" id="IPR007052">
    <property type="entry name" value="CS_dom"/>
</dbReference>
<dbReference type="InterPro" id="IPR001611">
    <property type="entry name" value="Leu-rich_rpt"/>
</dbReference>
<organism evidence="13 14">
    <name type="scientific">Polyodon spathula</name>
    <name type="common">North American paddlefish</name>
    <name type="synonym">Squalus spathula</name>
    <dbReference type="NCBI Taxonomy" id="7913"/>
    <lineage>
        <taxon>Eukaryota</taxon>
        <taxon>Metazoa</taxon>
        <taxon>Chordata</taxon>
        <taxon>Craniata</taxon>
        <taxon>Vertebrata</taxon>
        <taxon>Euteleostomi</taxon>
        <taxon>Actinopterygii</taxon>
        <taxon>Chondrostei</taxon>
        <taxon>Acipenseriformes</taxon>
        <taxon>Polyodontidae</taxon>
        <taxon>Polyodon</taxon>
    </lineage>
</organism>
<evidence type="ECO:0000256" key="3">
    <source>
        <dbReference type="ARBA" id="ARBA00022490"/>
    </source>
</evidence>
<gene>
    <name evidence="13" type="primary">Lrrc6</name>
    <name evidence="13" type="ORF">GTO93_0011816</name>
</gene>
<dbReference type="EMBL" id="JAAWVQ010137327">
    <property type="protein sequence ID" value="MBN3284512.1"/>
    <property type="molecule type" value="Genomic_DNA"/>
</dbReference>
<keyword evidence="7" id="KW-0969">Cilium</keyword>
<comment type="similarity">
    <text evidence="9">Belongs to the tilB family.</text>
</comment>
<dbReference type="Pfam" id="PF23602">
    <property type="entry name" value="CS_DNAAF11_C"/>
    <property type="match status" value="1"/>
</dbReference>
<feature type="compositionally biased region" description="Basic and acidic residues" evidence="11">
    <location>
        <begin position="176"/>
        <end position="208"/>
    </location>
</feature>
<comment type="subcellular location">
    <subcellularLocation>
        <location evidence="1">Cell projection</location>
        <location evidence="1">Cilium</location>
    </subcellularLocation>
    <subcellularLocation>
        <location evidence="2">Cytoplasm</location>
    </subcellularLocation>
</comment>
<dbReference type="PANTHER" id="PTHR18849:SF0">
    <property type="entry name" value="CILIA- AND FLAGELLA-ASSOCIATED PROTEIN 410-RELATED"/>
    <property type="match status" value="1"/>
</dbReference>
<dbReference type="InterPro" id="IPR003603">
    <property type="entry name" value="U2A'_phosphoprotein32A_C"/>
</dbReference>
<evidence type="ECO:0000256" key="8">
    <source>
        <dbReference type="ARBA" id="ARBA00023273"/>
    </source>
</evidence>
<feature type="region of interest" description="Disordered" evidence="11">
    <location>
        <begin position="176"/>
        <end position="210"/>
    </location>
</feature>
<evidence type="ECO:0000256" key="7">
    <source>
        <dbReference type="ARBA" id="ARBA00023069"/>
    </source>
</evidence>
<dbReference type="SMART" id="SM00446">
    <property type="entry name" value="LRRcap"/>
    <property type="match status" value="1"/>
</dbReference>
<proteinExistence type="inferred from homology"/>
<dbReference type="CDD" id="cd00298">
    <property type="entry name" value="ACD_sHsps_p23-like"/>
    <property type="match status" value="1"/>
</dbReference>
<feature type="non-terminal residue" evidence="13">
    <location>
        <position position="1"/>
    </location>
</feature>
<keyword evidence="5" id="KW-0677">Repeat</keyword>